<accession>A0A248JQ85</accession>
<dbReference type="EMBL" id="CP022110">
    <property type="protein sequence ID" value="ASG20892.1"/>
    <property type="molecule type" value="Genomic_DNA"/>
</dbReference>
<keyword evidence="1" id="KW-0255">Endonuclease</keyword>
<keyword evidence="1" id="KW-0540">Nuclease</keyword>
<gene>
    <name evidence="1" type="ORF">Y958_08755</name>
</gene>
<organism evidence="1 2">
    <name type="scientific">Nitrospirillum viridazoti CBAmc</name>
    <dbReference type="NCBI Taxonomy" id="1441467"/>
    <lineage>
        <taxon>Bacteria</taxon>
        <taxon>Pseudomonadati</taxon>
        <taxon>Pseudomonadota</taxon>
        <taxon>Alphaproteobacteria</taxon>
        <taxon>Rhodospirillales</taxon>
        <taxon>Azospirillaceae</taxon>
        <taxon>Nitrospirillum</taxon>
        <taxon>Nitrospirillum viridazoti</taxon>
    </lineage>
</organism>
<name>A0A248JQ85_9PROT</name>
<proteinExistence type="predicted"/>
<dbReference type="InterPro" id="IPR015278">
    <property type="entry name" value="BglII-like"/>
</dbReference>
<dbReference type="GO" id="GO:0009307">
    <property type="term" value="P:DNA restriction-modification system"/>
    <property type="evidence" value="ECO:0007669"/>
    <property type="project" value="InterPro"/>
</dbReference>
<dbReference type="GO" id="GO:0009036">
    <property type="term" value="F:type II site-specific deoxyribonuclease activity"/>
    <property type="evidence" value="ECO:0007669"/>
    <property type="project" value="InterPro"/>
</dbReference>
<evidence type="ECO:0000313" key="2">
    <source>
        <dbReference type="Proteomes" id="UP000197153"/>
    </source>
</evidence>
<dbReference type="Pfam" id="PF09195">
    <property type="entry name" value="Endonuc-BglII"/>
    <property type="match status" value="1"/>
</dbReference>
<dbReference type="SUPFAM" id="SSF52980">
    <property type="entry name" value="Restriction endonuclease-like"/>
    <property type="match status" value="1"/>
</dbReference>
<dbReference type="KEGG" id="nao:Y958_08755"/>
<dbReference type="Proteomes" id="UP000197153">
    <property type="component" value="Chromosome 1"/>
</dbReference>
<protein>
    <submittedName>
        <fullName evidence="1">Restriction endonuclease</fullName>
    </submittedName>
</protein>
<evidence type="ECO:0000313" key="1">
    <source>
        <dbReference type="EMBL" id="ASG20892.1"/>
    </source>
</evidence>
<keyword evidence="1" id="KW-0378">Hydrolase</keyword>
<dbReference type="InterPro" id="IPR011335">
    <property type="entry name" value="Restrct_endonuc-II-like"/>
</dbReference>
<sequence length="267" mass="29522">MFPTLLQRGFQVEFLSHARAILGVDFPDAMAELDAVIGALSIPVTEIVGSGGGEAKITQRLRRSLAEHGWEKAHFTIEKRVNGKRRESISHEVDHVRDVPGVGVIALEIEWNNKDPFFDRDLENFKRLHAEGVISVGVIVTRGRSLQDEMVPMVRRFAQGRGLTCDADVLALGLRPTTRQQDDVARRMAGGAPSFAEAWAASFCQDKYGAATTHWRKLEDRVHRGVGNPCPLLLIGIPAEVVTFDIPLSDMPRAPVPEPVEAELPFF</sequence>
<dbReference type="RefSeq" id="WP_088871697.1">
    <property type="nucleotide sequence ID" value="NZ_CP022110.1"/>
</dbReference>
<keyword evidence="2" id="KW-1185">Reference proteome</keyword>
<dbReference type="AlphaFoldDB" id="A0A248JQ85"/>
<reference evidence="1 2" key="1">
    <citation type="submission" date="2017-06" db="EMBL/GenBank/DDBJ databases">
        <title>Complete genome sequence of Nitrospirillum amazonense strain CBAmC, an endophytic nitrogen-fixing and plant growth-promoting bacterium, isolated from sugarcane.</title>
        <authorList>
            <person name="Schwab S."/>
            <person name="dos Santos Teixeira K.R."/>
            <person name="Simoes Araujo J.L."/>
            <person name="Soares Vidal M."/>
            <person name="Borges de Freitas H.R."/>
            <person name="Rivello Crivelaro A.L."/>
            <person name="Bueno de Camargo Nunes A."/>
            <person name="dos Santos C.M."/>
            <person name="Palmeira da Silva Rosa D."/>
            <person name="da Silva Padilha D."/>
            <person name="da Silva E."/>
            <person name="Araujo Terra L."/>
            <person name="Soares Mendes V."/>
            <person name="Farinelli L."/>
            <person name="Magalhaes Cruz L."/>
            <person name="Baldani J.I."/>
        </authorList>
    </citation>
    <scope>NUCLEOTIDE SEQUENCE [LARGE SCALE GENOMIC DNA]</scope>
    <source>
        <strain evidence="1 2">CBAmC</strain>
    </source>
</reference>